<dbReference type="Proteomes" id="UP000075243">
    <property type="component" value="Unassembled WGS sequence"/>
</dbReference>
<reference evidence="2" key="1">
    <citation type="journal article" date="2012" name="Nat. Biotechnol.">
        <title>Draft genome sequence of pigeonpea (Cajanus cajan), an orphan legume crop of resource-poor farmers.</title>
        <authorList>
            <person name="Varshney R.K."/>
            <person name="Chen W."/>
            <person name="Li Y."/>
            <person name="Bharti A.K."/>
            <person name="Saxena R.K."/>
            <person name="Schlueter J.A."/>
            <person name="Donoghue M.T."/>
            <person name="Azam S."/>
            <person name="Fan G."/>
            <person name="Whaley A.M."/>
            <person name="Farmer A.D."/>
            <person name="Sheridan J."/>
            <person name="Iwata A."/>
            <person name="Tuteja R."/>
            <person name="Penmetsa R.V."/>
            <person name="Wu W."/>
            <person name="Upadhyaya H.D."/>
            <person name="Yang S.P."/>
            <person name="Shah T."/>
            <person name="Saxena K.B."/>
            <person name="Michael T."/>
            <person name="McCombie W.R."/>
            <person name="Yang B."/>
            <person name="Zhang G."/>
            <person name="Yang H."/>
            <person name="Wang J."/>
            <person name="Spillane C."/>
            <person name="Cook D.R."/>
            <person name="May G.D."/>
            <person name="Xu X."/>
            <person name="Jackson S.A."/>
        </authorList>
    </citation>
    <scope>NUCLEOTIDE SEQUENCE [LARGE SCALE GENOMIC DNA]</scope>
</reference>
<feature type="domain" description="Reverse transcriptase" evidence="1">
    <location>
        <begin position="20"/>
        <end position="169"/>
    </location>
</feature>
<dbReference type="InterPro" id="IPR043128">
    <property type="entry name" value="Rev_trsase/Diguanyl_cyclase"/>
</dbReference>
<proteinExistence type="predicted"/>
<dbReference type="Gene3D" id="3.30.70.270">
    <property type="match status" value="1"/>
</dbReference>
<dbReference type="InterPro" id="IPR053134">
    <property type="entry name" value="RNA-dir_DNA_polymerase"/>
</dbReference>
<dbReference type="Gene3D" id="3.10.10.10">
    <property type="entry name" value="HIV Type 1 Reverse Transcriptase, subunit A, domain 1"/>
    <property type="match status" value="1"/>
</dbReference>
<dbReference type="InterPro" id="IPR043502">
    <property type="entry name" value="DNA/RNA_pol_sf"/>
</dbReference>
<dbReference type="Gene3D" id="6.10.20.110">
    <property type="match status" value="1"/>
</dbReference>
<dbReference type="InterPro" id="IPR000477">
    <property type="entry name" value="RT_dom"/>
</dbReference>
<dbReference type="EMBL" id="KQ484787">
    <property type="protein sequence ID" value="KYP33750.1"/>
    <property type="molecule type" value="Genomic_DNA"/>
</dbReference>
<keyword evidence="3" id="KW-1185">Reference proteome</keyword>
<accession>A0A151QTZ5</accession>
<evidence type="ECO:0000259" key="1">
    <source>
        <dbReference type="Pfam" id="PF00078"/>
    </source>
</evidence>
<dbReference type="SUPFAM" id="SSF56672">
    <property type="entry name" value="DNA/RNA polymerases"/>
    <property type="match status" value="1"/>
</dbReference>
<gene>
    <name evidence="2" type="ORF">KK1_045371</name>
</gene>
<evidence type="ECO:0000313" key="2">
    <source>
        <dbReference type="EMBL" id="KYP33750.1"/>
    </source>
</evidence>
<organism evidence="2 3">
    <name type="scientific">Cajanus cajan</name>
    <name type="common">Pigeon pea</name>
    <name type="synonym">Cajanus indicus</name>
    <dbReference type="NCBI Taxonomy" id="3821"/>
    <lineage>
        <taxon>Eukaryota</taxon>
        <taxon>Viridiplantae</taxon>
        <taxon>Streptophyta</taxon>
        <taxon>Embryophyta</taxon>
        <taxon>Tracheophyta</taxon>
        <taxon>Spermatophyta</taxon>
        <taxon>Magnoliopsida</taxon>
        <taxon>eudicotyledons</taxon>
        <taxon>Gunneridae</taxon>
        <taxon>Pentapetalae</taxon>
        <taxon>rosids</taxon>
        <taxon>fabids</taxon>
        <taxon>Fabales</taxon>
        <taxon>Fabaceae</taxon>
        <taxon>Papilionoideae</taxon>
        <taxon>50 kb inversion clade</taxon>
        <taxon>NPAAA clade</taxon>
        <taxon>indigoferoid/millettioid clade</taxon>
        <taxon>Phaseoleae</taxon>
        <taxon>Cajanus</taxon>
    </lineage>
</organism>
<sequence length="346" mass="39643">MERFGKMTLSIRNLDPAVAMHHLTTALRPVKRKVADVYRLHELVDGAADHQRLSFLDAYLGYNQIPMYPRDEAKIAFITDSANFCYRVMSFGLKNAGATYQRLMDKIFSRQIRACLEVYVDDIVIKSNFATDHLKDLKTIFDEVRRHHMRLNPAKCKFGVAGGKFLGFMLSNRGIEANPDKCQAVINMRSPLNVKEIMKAHVRWTPAYRCTPQSSTKETPFRLTYGTDAMVPVEVGEPSLRRTQFNEDANGEALNIELDLVEEVREQALANMEACRTRAVRKIRTKVRPREFQAGDLVWRVIEEARKDKAQGKLAPNWDGPFRIMHNLQNGAYKLEELNGKVIPRT</sequence>
<dbReference type="AlphaFoldDB" id="A0A151QTZ5"/>
<evidence type="ECO:0000313" key="3">
    <source>
        <dbReference type="Proteomes" id="UP000075243"/>
    </source>
</evidence>
<dbReference type="CDD" id="cd01647">
    <property type="entry name" value="RT_LTR"/>
    <property type="match status" value="1"/>
</dbReference>
<name>A0A151QTZ5_CAJCA</name>
<protein>
    <submittedName>
        <fullName evidence="2">Transposon Ty3-I Gag-Pol polyprotein</fullName>
    </submittedName>
</protein>
<dbReference type="Pfam" id="PF00078">
    <property type="entry name" value="RVT_1"/>
    <property type="match status" value="1"/>
</dbReference>
<dbReference type="PANTHER" id="PTHR24559">
    <property type="entry name" value="TRANSPOSON TY3-I GAG-POL POLYPROTEIN"/>
    <property type="match status" value="1"/>
</dbReference>
<dbReference type="Gramene" id="C.cajan_47321.t">
    <property type="protein sequence ID" value="C.cajan_47321.t"/>
    <property type="gene ID" value="C.cajan_47321"/>
</dbReference>
<dbReference type="PANTHER" id="PTHR24559:SF444">
    <property type="entry name" value="REVERSE TRANSCRIPTASE DOMAIN-CONTAINING PROTEIN"/>
    <property type="match status" value="1"/>
</dbReference>